<keyword evidence="9" id="KW-1185">Reference proteome</keyword>
<keyword evidence="3" id="KW-0418">Kinase</keyword>
<dbReference type="CDD" id="cd14014">
    <property type="entry name" value="STKc_PknB_like"/>
    <property type="match status" value="1"/>
</dbReference>
<gene>
    <name evidence="8" type="ORF">GCM10011342_23960</name>
</gene>
<keyword evidence="6" id="KW-0472">Membrane</keyword>
<reference evidence="8" key="2">
    <citation type="submission" date="2020-09" db="EMBL/GenBank/DDBJ databases">
        <authorList>
            <person name="Sun Q."/>
            <person name="Zhou Y."/>
        </authorList>
    </citation>
    <scope>NUCLEOTIDE SEQUENCE</scope>
    <source>
        <strain evidence="8">CGMCC 1.12921</strain>
    </source>
</reference>
<dbReference type="SUPFAM" id="SSF56112">
    <property type="entry name" value="Protein kinase-like (PK-like)"/>
    <property type="match status" value="1"/>
</dbReference>
<proteinExistence type="predicted"/>
<sequence length="791" mass="86896">MASTDNDREARALKLFEDSLDIPAEERAEWIVLQAGDDIAMRDRALSLLSYESDRPVLGTGGAAADGDDDTPMPETIGAYRITGIIGQGGMGTVFRGQRMSGDFEHDVAIKVIKPKVLSDELVERFARERQTLARLSHPNIARLYDGGTTPDGAPYIIMEYIDGVPITLWCEEEELPRDQRLALFLDGCSAVAHAHRNLIIHRDITPSNMLVTREGAVRLIDFGIAKPFTGEEEEHLEASIPSLSFTPGFAAPERRRGAIANTLSDIFSLGRLLEAIVPATMRGPDLQAIIGKAAAQDPARRYATVDALIDDINRMKSGHTVSARPATSGYRLSKYVTRHKAGVLLGTTALAALIGAFGLTLAQYLRAESALDSANARFEQSRDLARTMVFEIYDDVALLGGSLEVRARMADVLKAYVDELAADRYAPDDILMDVAVHYNRLSDLYGGIGIANLGDAETSYSLLRDAEAVLDRLLERDPDNVKTIDELVWTLRLMTNQELIYNLDVDAARRANDKARVLVTRGLTLPGATDTPLANRFWNVRSDRLKILGYANDQATALEEVRRYRAELAAPGNAESLNGYDRKVAYFASLEGETLYELQRYEEAVPPLEDALAIQDRTLAEAPDNYYYLVQVMRLNGLIAPSARLSGNNDRSIEAARRAVAVAEQIKALDPEDANGDHYLASQLEQLAKSLAATGGDDEAEDTIERAIATRSAVAGRYPDVLNHRRDLALTYKDAGIVYGQIGKADLQCSYLREAMAIMRALQDQGTLTDYDEGDRMEELTALLEQHCAG</sequence>
<feature type="transmembrane region" description="Helical" evidence="6">
    <location>
        <begin position="342"/>
        <end position="366"/>
    </location>
</feature>
<dbReference type="GO" id="GO:0005524">
    <property type="term" value="F:ATP binding"/>
    <property type="evidence" value="ECO:0007669"/>
    <property type="project" value="UniProtKB-UniRule"/>
</dbReference>
<dbReference type="InterPro" id="IPR008266">
    <property type="entry name" value="Tyr_kinase_AS"/>
</dbReference>
<evidence type="ECO:0000256" key="4">
    <source>
        <dbReference type="ARBA" id="ARBA00022840"/>
    </source>
</evidence>
<keyword evidence="6" id="KW-0812">Transmembrane</keyword>
<organism evidence="8 9">
    <name type="scientific">Aquisalinus flavus</name>
    <dbReference type="NCBI Taxonomy" id="1526572"/>
    <lineage>
        <taxon>Bacteria</taxon>
        <taxon>Pseudomonadati</taxon>
        <taxon>Pseudomonadota</taxon>
        <taxon>Alphaproteobacteria</taxon>
        <taxon>Parvularculales</taxon>
        <taxon>Parvularculaceae</taxon>
        <taxon>Aquisalinus</taxon>
    </lineage>
</organism>
<dbReference type="Gene3D" id="1.10.510.10">
    <property type="entry name" value="Transferase(Phosphotransferase) domain 1"/>
    <property type="match status" value="1"/>
</dbReference>
<feature type="binding site" evidence="5">
    <location>
        <position position="111"/>
    </location>
    <ligand>
        <name>ATP</name>
        <dbReference type="ChEBI" id="CHEBI:30616"/>
    </ligand>
</feature>
<dbReference type="PANTHER" id="PTHR43289">
    <property type="entry name" value="MITOGEN-ACTIVATED PROTEIN KINASE KINASE KINASE 20-RELATED"/>
    <property type="match status" value="1"/>
</dbReference>
<dbReference type="Gene3D" id="1.25.40.10">
    <property type="entry name" value="Tetratricopeptide repeat domain"/>
    <property type="match status" value="1"/>
</dbReference>
<feature type="domain" description="Protein kinase" evidence="7">
    <location>
        <begin position="80"/>
        <end position="501"/>
    </location>
</feature>
<name>A0A8J2Y448_9PROT</name>
<dbReference type="Proteomes" id="UP000613582">
    <property type="component" value="Unassembled WGS sequence"/>
</dbReference>
<evidence type="ECO:0000256" key="5">
    <source>
        <dbReference type="PROSITE-ProRule" id="PRU10141"/>
    </source>
</evidence>
<dbReference type="InterPro" id="IPR011990">
    <property type="entry name" value="TPR-like_helical_dom_sf"/>
</dbReference>
<dbReference type="PROSITE" id="PS00107">
    <property type="entry name" value="PROTEIN_KINASE_ATP"/>
    <property type="match status" value="1"/>
</dbReference>
<keyword evidence="2 5" id="KW-0547">Nucleotide-binding</keyword>
<dbReference type="GO" id="GO:0004674">
    <property type="term" value="F:protein serine/threonine kinase activity"/>
    <property type="evidence" value="ECO:0007669"/>
    <property type="project" value="TreeGrafter"/>
</dbReference>
<dbReference type="RefSeq" id="WP_206711177.1">
    <property type="nucleotide sequence ID" value="NZ_BMGH01000001.1"/>
</dbReference>
<keyword evidence="1" id="KW-0808">Transferase</keyword>
<dbReference type="InterPro" id="IPR017441">
    <property type="entry name" value="Protein_kinase_ATP_BS"/>
</dbReference>
<dbReference type="InterPro" id="IPR011009">
    <property type="entry name" value="Kinase-like_dom_sf"/>
</dbReference>
<keyword evidence="6" id="KW-1133">Transmembrane helix</keyword>
<dbReference type="SUPFAM" id="SSF48452">
    <property type="entry name" value="TPR-like"/>
    <property type="match status" value="1"/>
</dbReference>
<dbReference type="Gene3D" id="3.30.200.20">
    <property type="entry name" value="Phosphorylase Kinase, domain 1"/>
    <property type="match status" value="1"/>
</dbReference>
<protein>
    <recommendedName>
        <fullName evidence="7">Protein kinase domain-containing protein</fullName>
    </recommendedName>
</protein>
<dbReference type="Pfam" id="PF00069">
    <property type="entry name" value="Pkinase"/>
    <property type="match status" value="1"/>
</dbReference>
<keyword evidence="4 5" id="KW-0067">ATP-binding</keyword>
<evidence type="ECO:0000256" key="2">
    <source>
        <dbReference type="ARBA" id="ARBA00022741"/>
    </source>
</evidence>
<evidence type="ECO:0000256" key="6">
    <source>
        <dbReference type="SAM" id="Phobius"/>
    </source>
</evidence>
<evidence type="ECO:0000313" key="8">
    <source>
        <dbReference type="EMBL" id="GGD14375.1"/>
    </source>
</evidence>
<evidence type="ECO:0000256" key="3">
    <source>
        <dbReference type="ARBA" id="ARBA00022777"/>
    </source>
</evidence>
<dbReference type="InterPro" id="IPR000719">
    <property type="entry name" value="Prot_kinase_dom"/>
</dbReference>
<dbReference type="PROSITE" id="PS50011">
    <property type="entry name" value="PROTEIN_KINASE_DOM"/>
    <property type="match status" value="1"/>
</dbReference>
<dbReference type="AlphaFoldDB" id="A0A8J2Y448"/>
<evidence type="ECO:0000313" key="9">
    <source>
        <dbReference type="Proteomes" id="UP000613582"/>
    </source>
</evidence>
<dbReference type="PROSITE" id="PS00109">
    <property type="entry name" value="PROTEIN_KINASE_TYR"/>
    <property type="match status" value="1"/>
</dbReference>
<dbReference type="EMBL" id="BMGH01000001">
    <property type="protein sequence ID" value="GGD14375.1"/>
    <property type="molecule type" value="Genomic_DNA"/>
</dbReference>
<accession>A0A8J2Y448</accession>
<comment type="caution">
    <text evidence="8">The sequence shown here is derived from an EMBL/GenBank/DDBJ whole genome shotgun (WGS) entry which is preliminary data.</text>
</comment>
<reference evidence="8" key="1">
    <citation type="journal article" date="2014" name="Int. J. Syst. Evol. Microbiol.">
        <title>Complete genome sequence of Corynebacterium casei LMG S-19264T (=DSM 44701T), isolated from a smear-ripened cheese.</title>
        <authorList>
            <consortium name="US DOE Joint Genome Institute (JGI-PGF)"/>
            <person name="Walter F."/>
            <person name="Albersmeier A."/>
            <person name="Kalinowski J."/>
            <person name="Ruckert C."/>
        </authorList>
    </citation>
    <scope>NUCLEOTIDE SEQUENCE</scope>
    <source>
        <strain evidence="8">CGMCC 1.12921</strain>
    </source>
</reference>
<evidence type="ECO:0000256" key="1">
    <source>
        <dbReference type="ARBA" id="ARBA00022679"/>
    </source>
</evidence>
<evidence type="ECO:0000259" key="7">
    <source>
        <dbReference type="PROSITE" id="PS50011"/>
    </source>
</evidence>
<dbReference type="PANTHER" id="PTHR43289:SF34">
    <property type="entry name" value="SERINE_THREONINE-PROTEIN KINASE YBDM-RELATED"/>
    <property type="match status" value="1"/>
</dbReference>